<gene>
    <name evidence="1" type="ORF">BJ322DRAFT_638021</name>
</gene>
<protein>
    <submittedName>
        <fullName evidence="1">Sucrase/ferredoxin-like-domain-containing protein</fullName>
    </submittedName>
</protein>
<dbReference type="CDD" id="cd03062">
    <property type="entry name" value="TRX_Fd_Sucrase"/>
    <property type="match status" value="1"/>
</dbReference>
<keyword evidence="2" id="KW-1185">Reference proteome</keyword>
<organism evidence="1 2">
    <name type="scientific">Thelephora terrestris</name>
    <dbReference type="NCBI Taxonomy" id="56493"/>
    <lineage>
        <taxon>Eukaryota</taxon>
        <taxon>Fungi</taxon>
        <taxon>Dikarya</taxon>
        <taxon>Basidiomycota</taxon>
        <taxon>Agaricomycotina</taxon>
        <taxon>Agaricomycetes</taxon>
        <taxon>Thelephorales</taxon>
        <taxon>Thelephoraceae</taxon>
        <taxon>Thelephora</taxon>
    </lineage>
</organism>
<dbReference type="SUPFAM" id="SSF52833">
    <property type="entry name" value="Thioredoxin-like"/>
    <property type="match status" value="1"/>
</dbReference>
<dbReference type="Gene3D" id="3.40.30.10">
    <property type="entry name" value="Glutaredoxin"/>
    <property type="match status" value="1"/>
</dbReference>
<dbReference type="EMBL" id="WIUZ02000004">
    <property type="protein sequence ID" value="KAF9788492.1"/>
    <property type="molecule type" value="Genomic_DNA"/>
</dbReference>
<dbReference type="Proteomes" id="UP000736335">
    <property type="component" value="Unassembled WGS sequence"/>
</dbReference>
<dbReference type="InterPro" id="IPR009737">
    <property type="entry name" value="Aim32/Apd1-like"/>
</dbReference>
<name>A0A9P6HJE5_9AGAM</name>
<evidence type="ECO:0000313" key="1">
    <source>
        <dbReference type="EMBL" id="KAF9788492.1"/>
    </source>
</evidence>
<dbReference type="AlphaFoldDB" id="A0A9P6HJE5"/>
<proteinExistence type="predicted"/>
<reference evidence="1" key="2">
    <citation type="submission" date="2020-11" db="EMBL/GenBank/DDBJ databases">
        <authorList>
            <consortium name="DOE Joint Genome Institute"/>
            <person name="Kuo A."/>
            <person name="Miyauchi S."/>
            <person name="Kiss E."/>
            <person name="Drula E."/>
            <person name="Kohler A."/>
            <person name="Sanchez-Garcia M."/>
            <person name="Andreopoulos B."/>
            <person name="Barry K.W."/>
            <person name="Bonito G."/>
            <person name="Buee M."/>
            <person name="Carver A."/>
            <person name="Chen C."/>
            <person name="Cichocki N."/>
            <person name="Clum A."/>
            <person name="Culley D."/>
            <person name="Crous P.W."/>
            <person name="Fauchery L."/>
            <person name="Girlanda M."/>
            <person name="Hayes R."/>
            <person name="Keri Z."/>
            <person name="Labutti K."/>
            <person name="Lipzen A."/>
            <person name="Lombard V."/>
            <person name="Magnuson J."/>
            <person name="Maillard F."/>
            <person name="Morin E."/>
            <person name="Murat C."/>
            <person name="Nolan M."/>
            <person name="Ohm R."/>
            <person name="Pangilinan J."/>
            <person name="Pereira M."/>
            <person name="Perotto S."/>
            <person name="Peter M."/>
            <person name="Riley R."/>
            <person name="Sitrit Y."/>
            <person name="Stielow B."/>
            <person name="Szollosi G."/>
            <person name="Zifcakova L."/>
            <person name="Stursova M."/>
            <person name="Spatafora J.W."/>
            <person name="Tedersoo L."/>
            <person name="Vaario L.-M."/>
            <person name="Yamada A."/>
            <person name="Yan M."/>
            <person name="Wang P."/>
            <person name="Xu J."/>
            <person name="Bruns T."/>
            <person name="Baldrian P."/>
            <person name="Vilgalys R."/>
            <person name="Henrissat B."/>
            <person name="Grigoriev I.V."/>
            <person name="Hibbett D."/>
            <person name="Nagy L.G."/>
            <person name="Martin F.M."/>
        </authorList>
    </citation>
    <scope>NUCLEOTIDE SEQUENCE</scope>
    <source>
        <strain evidence="1">UH-Tt-Lm1</strain>
    </source>
</reference>
<sequence length="255" mass="27700">MRDLRCVRSLFRGFCTTTAVSDLAGTAPFHDYYVMLHSQNPPQEFPKVISSQVQKALQLALTSSNGLVNFSWSPQQRPPPLPSSLEEEVYSATAFSKAGNVIELDGLTLSNVQATVQRITSPGSAAQPSDSAHPLYIYVCTHAKRDCRCGETGGLVAEAFRQEIDRRNLTSVVKLGETGHVGGHKYAANVLIYPKGEWLGCVTPGDVSNILDKALESRALDWNPSTTPPPVPSHWRGRMGLGKEHQLALAAAHHS</sequence>
<dbReference type="PANTHER" id="PTHR31902">
    <property type="entry name" value="ACTIN PATCHES DISTAL PROTEIN 1"/>
    <property type="match status" value="1"/>
</dbReference>
<accession>A0A9P6HJE5</accession>
<dbReference type="Pfam" id="PF06999">
    <property type="entry name" value="Suc_Fer-like"/>
    <property type="match status" value="1"/>
</dbReference>
<reference evidence="1" key="1">
    <citation type="journal article" date="2020" name="Nat. Commun.">
        <title>Large-scale genome sequencing of mycorrhizal fungi provides insights into the early evolution of symbiotic traits.</title>
        <authorList>
            <person name="Miyauchi S."/>
            <person name="Kiss E."/>
            <person name="Kuo A."/>
            <person name="Drula E."/>
            <person name="Kohler A."/>
            <person name="Sanchez-Garcia M."/>
            <person name="Morin E."/>
            <person name="Andreopoulos B."/>
            <person name="Barry K.W."/>
            <person name="Bonito G."/>
            <person name="Buee M."/>
            <person name="Carver A."/>
            <person name="Chen C."/>
            <person name="Cichocki N."/>
            <person name="Clum A."/>
            <person name="Culley D."/>
            <person name="Crous P.W."/>
            <person name="Fauchery L."/>
            <person name="Girlanda M."/>
            <person name="Hayes R.D."/>
            <person name="Keri Z."/>
            <person name="LaButti K."/>
            <person name="Lipzen A."/>
            <person name="Lombard V."/>
            <person name="Magnuson J."/>
            <person name="Maillard F."/>
            <person name="Murat C."/>
            <person name="Nolan M."/>
            <person name="Ohm R.A."/>
            <person name="Pangilinan J."/>
            <person name="Pereira M.F."/>
            <person name="Perotto S."/>
            <person name="Peter M."/>
            <person name="Pfister S."/>
            <person name="Riley R."/>
            <person name="Sitrit Y."/>
            <person name="Stielow J.B."/>
            <person name="Szollosi G."/>
            <person name="Zifcakova L."/>
            <person name="Stursova M."/>
            <person name="Spatafora J.W."/>
            <person name="Tedersoo L."/>
            <person name="Vaario L.M."/>
            <person name="Yamada A."/>
            <person name="Yan M."/>
            <person name="Wang P."/>
            <person name="Xu J."/>
            <person name="Bruns T."/>
            <person name="Baldrian P."/>
            <person name="Vilgalys R."/>
            <person name="Dunand C."/>
            <person name="Henrissat B."/>
            <person name="Grigoriev I.V."/>
            <person name="Hibbett D."/>
            <person name="Nagy L.G."/>
            <person name="Martin F.M."/>
        </authorList>
    </citation>
    <scope>NUCLEOTIDE SEQUENCE</scope>
    <source>
        <strain evidence="1">UH-Tt-Lm1</strain>
    </source>
</reference>
<dbReference type="InterPro" id="IPR036249">
    <property type="entry name" value="Thioredoxin-like_sf"/>
</dbReference>
<comment type="caution">
    <text evidence="1">The sequence shown here is derived from an EMBL/GenBank/DDBJ whole genome shotgun (WGS) entry which is preliminary data.</text>
</comment>
<evidence type="ECO:0000313" key="2">
    <source>
        <dbReference type="Proteomes" id="UP000736335"/>
    </source>
</evidence>
<dbReference type="OrthoDB" id="10253744at2759"/>